<dbReference type="OrthoDB" id="997988at2759"/>
<evidence type="ECO:0008006" key="4">
    <source>
        <dbReference type="Google" id="ProtNLM"/>
    </source>
</evidence>
<accession>A0A9Q1KJX3</accession>
<keyword evidence="3" id="KW-1185">Reference proteome</keyword>
<protein>
    <recommendedName>
        <fullName evidence="4">Endonuclease/exonuclease/phosphatase domain-containing protein</fullName>
    </recommendedName>
</protein>
<dbReference type="Proteomes" id="UP001153076">
    <property type="component" value="Unassembled WGS sequence"/>
</dbReference>
<proteinExistence type="predicted"/>
<gene>
    <name evidence="2" type="ORF">Cgig2_031003</name>
</gene>
<dbReference type="SUPFAM" id="SSF56219">
    <property type="entry name" value="DNase I-like"/>
    <property type="match status" value="1"/>
</dbReference>
<dbReference type="EMBL" id="JAKOGI010000104">
    <property type="protein sequence ID" value="KAJ8444183.1"/>
    <property type="molecule type" value="Genomic_DNA"/>
</dbReference>
<reference evidence="2" key="1">
    <citation type="submission" date="2022-04" db="EMBL/GenBank/DDBJ databases">
        <title>Carnegiea gigantea Genome sequencing and assembly v2.</title>
        <authorList>
            <person name="Copetti D."/>
            <person name="Sanderson M.J."/>
            <person name="Burquez A."/>
            <person name="Wojciechowski M.F."/>
        </authorList>
    </citation>
    <scope>NUCLEOTIDE SEQUENCE</scope>
    <source>
        <strain evidence="2">SGP5-SGP5p</strain>
        <tissue evidence="2">Aerial part</tissue>
    </source>
</reference>
<keyword evidence="1" id="KW-0812">Transmembrane</keyword>
<comment type="caution">
    <text evidence="2">The sequence shown here is derived from an EMBL/GenBank/DDBJ whole genome shotgun (WGS) entry which is preliminary data.</text>
</comment>
<dbReference type="AlphaFoldDB" id="A0A9Q1KJX3"/>
<keyword evidence="1" id="KW-1133">Transmembrane helix</keyword>
<organism evidence="2 3">
    <name type="scientific">Carnegiea gigantea</name>
    <dbReference type="NCBI Taxonomy" id="171969"/>
    <lineage>
        <taxon>Eukaryota</taxon>
        <taxon>Viridiplantae</taxon>
        <taxon>Streptophyta</taxon>
        <taxon>Embryophyta</taxon>
        <taxon>Tracheophyta</taxon>
        <taxon>Spermatophyta</taxon>
        <taxon>Magnoliopsida</taxon>
        <taxon>eudicotyledons</taxon>
        <taxon>Gunneridae</taxon>
        <taxon>Pentapetalae</taxon>
        <taxon>Caryophyllales</taxon>
        <taxon>Cactineae</taxon>
        <taxon>Cactaceae</taxon>
        <taxon>Cactoideae</taxon>
        <taxon>Echinocereeae</taxon>
        <taxon>Carnegiea</taxon>
    </lineage>
</organism>
<evidence type="ECO:0000313" key="3">
    <source>
        <dbReference type="Proteomes" id="UP001153076"/>
    </source>
</evidence>
<name>A0A9Q1KJX3_9CARY</name>
<evidence type="ECO:0000256" key="1">
    <source>
        <dbReference type="SAM" id="Phobius"/>
    </source>
</evidence>
<sequence>MVIACHAQHITVEISRTEEESWFLLSYLCQPFIIKNNLWEELSNLGNNFNKTWTLAGDFNDHAPRRNAQGAGYIEMTIPVEISLGLESLHQRLVNEQGWIKDYETLFGVQATVRHLPSLKSDHCPLLISLNGFAPSPIANKPFWFLSVWMTATISTVLWMKMGY</sequence>
<feature type="transmembrane region" description="Helical" evidence="1">
    <location>
        <begin position="143"/>
        <end position="160"/>
    </location>
</feature>
<dbReference type="InterPro" id="IPR036691">
    <property type="entry name" value="Endo/exonu/phosph_ase_sf"/>
</dbReference>
<keyword evidence="1" id="KW-0472">Membrane</keyword>
<evidence type="ECO:0000313" key="2">
    <source>
        <dbReference type="EMBL" id="KAJ8444183.1"/>
    </source>
</evidence>